<proteinExistence type="predicted"/>
<organism evidence="1 2">
    <name type="scientific">Colletotrichum musicola</name>
    <dbReference type="NCBI Taxonomy" id="2175873"/>
    <lineage>
        <taxon>Eukaryota</taxon>
        <taxon>Fungi</taxon>
        <taxon>Dikarya</taxon>
        <taxon>Ascomycota</taxon>
        <taxon>Pezizomycotina</taxon>
        <taxon>Sordariomycetes</taxon>
        <taxon>Hypocreomycetidae</taxon>
        <taxon>Glomerellales</taxon>
        <taxon>Glomerellaceae</taxon>
        <taxon>Colletotrichum</taxon>
        <taxon>Colletotrichum orchidearum species complex</taxon>
    </lineage>
</organism>
<keyword evidence="2" id="KW-1185">Reference proteome</keyword>
<protein>
    <submittedName>
        <fullName evidence="1">Quinone oxidoreductase</fullName>
    </submittedName>
</protein>
<accession>A0A8H6IPN6</accession>
<evidence type="ECO:0000313" key="1">
    <source>
        <dbReference type="EMBL" id="KAF6790732.1"/>
    </source>
</evidence>
<gene>
    <name evidence="1" type="ORF">CMUS01_16251</name>
</gene>
<dbReference type="AlphaFoldDB" id="A0A8H6IPN6"/>
<dbReference type="Proteomes" id="UP000639643">
    <property type="component" value="Unassembled WGS sequence"/>
</dbReference>
<feature type="non-terminal residue" evidence="1">
    <location>
        <position position="43"/>
    </location>
</feature>
<name>A0A8H6IPN6_9PEZI</name>
<dbReference type="OrthoDB" id="809632at2759"/>
<sequence length="43" mass="4563">MHAAIVTSWGAAPKHTTVPDLPAPAPTQIRLRVLAAGIHRLVQ</sequence>
<comment type="caution">
    <text evidence="1">The sequence shown here is derived from an EMBL/GenBank/DDBJ whole genome shotgun (WGS) entry which is preliminary data.</text>
</comment>
<reference evidence="1" key="1">
    <citation type="journal article" date="2020" name="Phytopathology">
        <title>Genome Sequence Resources of Colletotrichum truncatum, C. plurivorum, C. musicola, and C. sojae: Four Species Pathogenic to Soybean (Glycine max).</title>
        <authorList>
            <person name="Rogerio F."/>
            <person name="Boufleur T.R."/>
            <person name="Ciampi-Guillardi M."/>
            <person name="Sukno S.A."/>
            <person name="Thon M.R."/>
            <person name="Massola Junior N.S."/>
            <person name="Baroncelli R."/>
        </authorList>
    </citation>
    <scope>NUCLEOTIDE SEQUENCE</scope>
    <source>
        <strain evidence="1">LFN0074</strain>
    </source>
</reference>
<evidence type="ECO:0000313" key="2">
    <source>
        <dbReference type="Proteomes" id="UP000639643"/>
    </source>
</evidence>
<dbReference type="EMBL" id="WIGM01001707">
    <property type="protein sequence ID" value="KAF6790732.1"/>
    <property type="molecule type" value="Genomic_DNA"/>
</dbReference>